<feature type="domain" description="DUF4277" evidence="1">
    <location>
        <begin position="73"/>
        <end position="170"/>
    </location>
</feature>
<protein>
    <submittedName>
        <fullName evidence="3">Mobile element protein</fullName>
    </submittedName>
</protein>
<dbReference type="Proteomes" id="UP000033096">
    <property type="component" value="Chromosome"/>
</dbReference>
<sequence length="612" mass="69903">MITTSNGFFVKVFFNNIFQIISYMKKTDQKAKTKKLSPSAKGTKNFKKISHLLNAKTFSQKTETPFVLIVCREFLDILGFDEIINDNVRWDKDQWSVSPATLARSIILTPFLRNDKRCPLYRIEEALEGLDLKLLFGGNYLRTDFNDDHLAKLLDRIAEAGSTGLFSRIAANSYVNFKIPVSHILHADTTSHVFYGECKVCEQEGYEGLNVTHGHSKDKHPEMKQIMTGMLVDEYGIPVYEQTLDGNTADSTWFKSAIQYLQGLFGDSCGGYTFIADSKLVNKKNIEIIYGDKDPIRFISHCPSNFNSKIAEKAIKKAYLLNDWEYLGICCEDEKSKRAARYDAQGFVKTIYKNKLRLVVIKGDDAESKVKKSIEKEKQAIVDDVKKSFKEPFSCEPDAEKEIGAFLKKHKNSLLDIKLSVEKIVTEKRSRGRPSKDQKPPTIIEKFVVKLDKLTENEKRVEEYKQDKESFVLITNIPADEKNNKQILQDYKKQRVIEANFEELKKPTMVSTIFLEKPERIDALMMLLHVSLLIRVLMRVITRMNLKNENEPSLIDFAGRPLVNPTADKLLRLFSLHSVVTVGDEHIIYSKSGKADHLCKLLELLGLHSETG</sequence>
<dbReference type="PANTHER" id="PTHR34614:SF2">
    <property type="entry name" value="TRANSPOSASE IS4-LIKE DOMAIN-CONTAINING PROTEIN"/>
    <property type="match status" value="1"/>
</dbReference>
<name>A0A0E3Q5D8_9EURY</name>
<proteinExistence type="predicted"/>
<evidence type="ECO:0000313" key="3">
    <source>
        <dbReference type="EMBL" id="AKB44720.1"/>
    </source>
</evidence>
<dbReference type="AlphaFoldDB" id="A0A0E3Q5D8"/>
<evidence type="ECO:0000259" key="1">
    <source>
        <dbReference type="Pfam" id="PF14104"/>
    </source>
</evidence>
<keyword evidence="4" id="KW-1185">Reference proteome</keyword>
<gene>
    <name evidence="2" type="ORF">MSVAZ_1021</name>
    <name evidence="3" type="ORF">MSVAZ_2451</name>
</gene>
<reference evidence="3 4" key="1">
    <citation type="submission" date="2014-07" db="EMBL/GenBank/DDBJ databases">
        <title>Methanogenic archaea and the global carbon cycle.</title>
        <authorList>
            <person name="Henriksen J.R."/>
            <person name="Luke J."/>
            <person name="Reinhart S."/>
            <person name="Benedict M.N."/>
            <person name="Youngblut N.D."/>
            <person name="Metcalf M.E."/>
            <person name="Whitaker R.J."/>
            <person name="Metcalf W.W."/>
        </authorList>
    </citation>
    <scope>NUCLEOTIDE SEQUENCE [LARGE SCALE GENOMIC DNA]</scope>
    <source>
        <strain evidence="3 4">Z-761</strain>
    </source>
</reference>
<dbReference type="EMBL" id="CP009520">
    <property type="protein sequence ID" value="AKB43290.1"/>
    <property type="molecule type" value="Genomic_DNA"/>
</dbReference>
<evidence type="ECO:0000313" key="2">
    <source>
        <dbReference type="EMBL" id="AKB43290.1"/>
    </source>
</evidence>
<dbReference type="Pfam" id="PF14104">
    <property type="entry name" value="DUF4277"/>
    <property type="match status" value="1"/>
</dbReference>
<evidence type="ECO:0000313" key="4">
    <source>
        <dbReference type="Proteomes" id="UP000033096"/>
    </source>
</evidence>
<dbReference type="PANTHER" id="PTHR34614">
    <property type="match status" value="1"/>
</dbReference>
<dbReference type="InterPro" id="IPR025457">
    <property type="entry name" value="DUF4277"/>
</dbReference>
<dbReference type="STRING" id="1434123.MSVAZ_1021"/>
<accession>A0A0E3Q5D8</accession>
<organism evidence="3 4">
    <name type="scientific">Methanosarcina vacuolata Z-761</name>
    <dbReference type="NCBI Taxonomy" id="1434123"/>
    <lineage>
        <taxon>Archaea</taxon>
        <taxon>Methanobacteriati</taxon>
        <taxon>Methanobacteriota</taxon>
        <taxon>Stenosarchaea group</taxon>
        <taxon>Methanomicrobia</taxon>
        <taxon>Methanosarcinales</taxon>
        <taxon>Methanosarcinaceae</taxon>
        <taxon>Methanosarcina</taxon>
    </lineage>
</organism>
<dbReference type="HOGENOM" id="CLU_034349_3_0_2"/>
<dbReference type="PATRIC" id="fig|1434123.4.peg.1190"/>
<dbReference type="KEGG" id="mvc:MSVAZ_1021"/>
<dbReference type="InterPro" id="IPR047654">
    <property type="entry name" value="IS1634_transpos"/>
</dbReference>
<dbReference type="EMBL" id="CP009520">
    <property type="protein sequence ID" value="AKB44720.1"/>
    <property type="molecule type" value="Genomic_DNA"/>
</dbReference>
<dbReference type="KEGG" id="mvc:MSVAZ_2451"/>
<dbReference type="NCBIfam" id="NF033559">
    <property type="entry name" value="transpos_IS1634"/>
    <property type="match status" value="1"/>
</dbReference>